<comment type="caution">
    <text evidence="1">The sequence shown here is derived from an EMBL/GenBank/DDBJ whole genome shotgun (WGS) entry which is preliminary data.</text>
</comment>
<name>A0AAW0CPL6_9AGAR</name>
<evidence type="ECO:0000313" key="2">
    <source>
        <dbReference type="Proteomes" id="UP001362999"/>
    </source>
</evidence>
<dbReference type="EMBL" id="JAWWNJ010000014">
    <property type="protein sequence ID" value="KAK7041007.1"/>
    <property type="molecule type" value="Genomic_DNA"/>
</dbReference>
<protein>
    <submittedName>
        <fullName evidence="1">Uncharacterized protein</fullName>
    </submittedName>
</protein>
<proteinExistence type="predicted"/>
<reference evidence="1 2" key="1">
    <citation type="journal article" date="2024" name="J Genomics">
        <title>Draft genome sequencing and assembly of Favolaschia claudopus CIRM-BRFM 2984 isolated from oak limbs.</title>
        <authorList>
            <person name="Navarro D."/>
            <person name="Drula E."/>
            <person name="Chaduli D."/>
            <person name="Cazenave R."/>
            <person name="Ahrendt S."/>
            <person name="Wang J."/>
            <person name="Lipzen A."/>
            <person name="Daum C."/>
            <person name="Barry K."/>
            <person name="Grigoriev I.V."/>
            <person name="Favel A."/>
            <person name="Rosso M.N."/>
            <person name="Martin F."/>
        </authorList>
    </citation>
    <scope>NUCLEOTIDE SEQUENCE [LARGE SCALE GENOMIC DNA]</scope>
    <source>
        <strain evidence="1 2">CIRM-BRFM 2984</strain>
    </source>
</reference>
<dbReference type="Proteomes" id="UP001362999">
    <property type="component" value="Unassembled WGS sequence"/>
</dbReference>
<dbReference type="AlphaFoldDB" id="A0AAW0CPL6"/>
<keyword evidence="2" id="KW-1185">Reference proteome</keyword>
<organism evidence="1 2">
    <name type="scientific">Favolaschia claudopus</name>
    <dbReference type="NCBI Taxonomy" id="2862362"/>
    <lineage>
        <taxon>Eukaryota</taxon>
        <taxon>Fungi</taxon>
        <taxon>Dikarya</taxon>
        <taxon>Basidiomycota</taxon>
        <taxon>Agaricomycotina</taxon>
        <taxon>Agaricomycetes</taxon>
        <taxon>Agaricomycetidae</taxon>
        <taxon>Agaricales</taxon>
        <taxon>Marasmiineae</taxon>
        <taxon>Mycenaceae</taxon>
        <taxon>Favolaschia</taxon>
    </lineage>
</organism>
<gene>
    <name evidence="1" type="ORF">R3P38DRAFT_2435102</name>
</gene>
<sequence>VATYMTSLRRRKVRVGETATSARAITEETLLELYKFNNIPEIAKVKQYSAGSLKAIKEPHEWGGARARRLLTLAYVLAFLCLLRFD</sequence>
<evidence type="ECO:0000313" key="1">
    <source>
        <dbReference type="EMBL" id="KAK7041007.1"/>
    </source>
</evidence>
<accession>A0AAW0CPL6</accession>
<feature type="non-terminal residue" evidence="1">
    <location>
        <position position="86"/>
    </location>
</feature>
<feature type="non-terminal residue" evidence="1">
    <location>
        <position position="1"/>
    </location>
</feature>